<sequence length="280" mass="32426">MSWNFLLSHWTSMTIIAISIFFPIQYVTTLYADKLNQNGALPLLVESFTEKLIHELSNRKIDALSEGQAYFIKDKLKGLYTYLRQHPALMERRLYVGSVRPSTTYTNISFKRSASNNYYNHKKRDNKPFYNVHQSDQSSPKSAYYGYESTVKRYDDADNYDATPHAFAAFAQPVCPSRTEWRLLTRARDINETEVEVFQPRRGLGGQQWFYTVSCVDGHVLPGRACDNCCYGIDQQTWRSSCKTKKSYVMALIKTPYNHMFDWGWIQIDSSCSCSIVPQL</sequence>
<dbReference type="GO" id="GO:0043524">
    <property type="term" value="P:negative regulation of neuron apoptotic process"/>
    <property type="evidence" value="ECO:0007669"/>
    <property type="project" value="TreeGrafter"/>
</dbReference>
<feature type="compositionally biased region" description="Polar residues" evidence="3">
    <location>
        <begin position="132"/>
        <end position="141"/>
    </location>
</feature>
<feature type="transmembrane region" description="Helical" evidence="4">
    <location>
        <begin position="6"/>
        <end position="27"/>
    </location>
</feature>
<dbReference type="OrthoDB" id="10040891at2759"/>
<evidence type="ECO:0000313" key="5">
    <source>
        <dbReference type="EMBL" id="CAH1798843.1"/>
    </source>
</evidence>
<dbReference type="GO" id="GO:0005163">
    <property type="term" value="F:nerve growth factor receptor binding"/>
    <property type="evidence" value="ECO:0007669"/>
    <property type="project" value="TreeGrafter"/>
</dbReference>
<keyword evidence="4" id="KW-0812">Transmembrane</keyword>
<dbReference type="Pfam" id="PF00243">
    <property type="entry name" value="NGF"/>
    <property type="match status" value="1"/>
</dbReference>
<dbReference type="Gene3D" id="2.10.90.10">
    <property type="entry name" value="Cystine-knot cytokines"/>
    <property type="match status" value="1"/>
</dbReference>
<evidence type="ECO:0000256" key="4">
    <source>
        <dbReference type="SAM" id="Phobius"/>
    </source>
</evidence>
<keyword evidence="2" id="KW-0339">Growth factor</keyword>
<dbReference type="GO" id="GO:0008083">
    <property type="term" value="F:growth factor activity"/>
    <property type="evidence" value="ECO:0007669"/>
    <property type="project" value="UniProtKB-KW"/>
</dbReference>
<dbReference type="Proteomes" id="UP000749559">
    <property type="component" value="Unassembled WGS sequence"/>
</dbReference>
<dbReference type="PANTHER" id="PTHR11589">
    <property type="entry name" value="NERVE GROWTH FACTOR NGF -RELATED"/>
    <property type="match status" value="1"/>
</dbReference>
<feature type="region of interest" description="Disordered" evidence="3">
    <location>
        <begin position="120"/>
        <end position="141"/>
    </location>
</feature>
<evidence type="ECO:0000256" key="2">
    <source>
        <dbReference type="ARBA" id="ARBA00023030"/>
    </source>
</evidence>
<dbReference type="SMART" id="SM00140">
    <property type="entry name" value="NGF"/>
    <property type="match status" value="1"/>
</dbReference>
<dbReference type="InterPro" id="IPR020408">
    <property type="entry name" value="Nerve_growth_factor-like"/>
</dbReference>
<dbReference type="GO" id="GO:0038180">
    <property type="term" value="P:nerve growth factor signaling pathway"/>
    <property type="evidence" value="ECO:0007669"/>
    <property type="project" value="TreeGrafter"/>
</dbReference>
<reference evidence="5" key="1">
    <citation type="submission" date="2022-03" db="EMBL/GenBank/DDBJ databases">
        <authorList>
            <person name="Martin C."/>
        </authorList>
    </citation>
    <scope>NUCLEOTIDE SEQUENCE</scope>
</reference>
<evidence type="ECO:0000256" key="3">
    <source>
        <dbReference type="SAM" id="MobiDB-lite"/>
    </source>
</evidence>
<dbReference type="PROSITE" id="PS50270">
    <property type="entry name" value="NGF_2"/>
    <property type="match status" value="1"/>
</dbReference>
<gene>
    <name evidence="5" type="ORF">OFUS_LOCUS22926</name>
</gene>
<organism evidence="5 6">
    <name type="scientific">Owenia fusiformis</name>
    <name type="common">Polychaete worm</name>
    <dbReference type="NCBI Taxonomy" id="6347"/>
    <lineage>
        <taxon>Eukaryota</taxon>
        <taxon>Metazoa</taxon>
        <taxon>Spiralia</taxon>
        <taxon>Lophotrochozoa</taxon>
        <taxon>Annelida</taxon>
        <taxon>Polychaeta</taxon>
        <taxon>Sedentaria</taxon>
        <taxon>Canalipalpata</taxon>
        <taxon>Sabellida</taxon>
        <taxon>Oweniida</taxon>
        <taxon>Oweniidae</taxon>
        <taxon>Owenia</taxon>
    </lineage>
</organism>
<dbReference type="SUPFAM" id="SSF57501">
    <property type="entry name" value="Cystine-knot cytokines"/>
    <property type="match status" value="1"/>
</dbReference>
<dbReference type="GO" id="GO:0021675">
    <property type="term" value="P:nerve development"/>
    <property type="evidence" value="ECO:0007669"/>
    <property type="project" value="TreeGrafter"/>
</dbReference>
<keyword evidence="4" id="KW-1133">Transmembrane helix</keyword>
<dbReference type="GO" id="GO:0048812">
    <property type="term" value="P:neuron projection morphogenesis"/>
    <property type="evidence" value="ECO:0007669"/>
    <property type="project" value="TreeGrafter"/>
</dbReference>
<comment type="caution">
    <text evidence="5">The sequence shown here is derived from an EMBL/GenBank/DDBJ whole genome shotgun (WGS) entry which is preliminary data.</text>
</comment>
<evidence type="ECO:0000256" key="1">
    <source>
        <dbReference type="ARBA" id="ARBA00010783"/>
    </source>
</evidence>
<proteinExistence type="inferred from homology"/>
<dbReference type="GO" id="GO:0007169">
    <property type="term" value="P:cell surface receptor protein tyrosine kinase signaling pathway"/>
    <property type="evidence" value="ECO:0007669"/>
    <property type="project" value="TreeGrafter"/>
</dbReference>
<dbReference type="InterPro" id="IPR029034">
    <property type="entry name" value="Cystine-knot_cytokine"/>
</dbReference>
<dbReference type="InterPro" id="IPR002072">
    <property type="entry name" value="Nerve_growth_factor-rel"/>
</dbReference>
<dbReference type="EMBL" id="CAIIXF020000011">
    <property type="protein sequence ID" value="CAH1798843.1"/>
    <property type="molecule type" value="Genomic_DNA"/>
</dbReference>
<accession>A0A8J1XK02</accession>
<dbReference type="AlphaFoldDB" id="A0A8J1XK02"/>
<evidence type="ECO:0000313" key="6">
    <source>
        <dbReference type="Proteomes" id="UP000749559"/>
    </source>
</evidence>
<keyword evidence="4" id="KW-0472">Membrane</keyword>
<name>A0A8J1XK02_OWEFU</name>
<keyword evidence="6" id="KW-1185">Reference proteome</keyword>
<protein>
    <submittedName>
        <fullName evidence="5">Uncharacterized protein</fullName>
    </submittedName>
</protein>
<dbReference type="PANTHER" id="PTHR11589:SF11">
    <property type="entry name" value="PREPRO-NEUROTROPHIN"/>
    <property type="match status" value="1"/>
</dbReference>
<comment type="similarity">
    <text evidence="1">Belongs to the NGF-beta family.</text>
</comment>